<dbReference type="SUPFAM" id="SSF63501">
    <property type="entry name" value="Frizzled cysteine-rich domain"/>
    <property type="match status" value="1"/>
</dbReference>
<dbReference type="Gene3D" id="4.10.400.10">
    <property type="entry name" value="Low-density Lipoprotein Receptor"/>
    <property type="match status" value="1"/>
</dbReference>
<dbReference type="InterPro" id="IPR020067">
    <property type="entry name" value="Frizzled_dom"/>
</dbReference>
<dbReference type="PANTHER" id="PTHR24258:SF146">
    <property type="entry name" value="ATRIAL NATRIURETIC PEPTIDE-CONVERTING ENZYME"/>
    <property type="match status" value="1"/>
</dbReference>
<evidence type="ECO:0000256" key="3">
    <source>
        <dbReference type="ARBA" id="ARBA00022968"/>
    </source>
</evidence>
<dbReference type="PRINTS" id="PR00261">
    <property type="entry name" value="LDLRECEPTOR"/>
</dbReference>
<dbReference type="InterPro" id="IPR009003">
    <property type="entry name" value="Peptidase_S1_PA"/>
</dbReference>
<keyword evidence="5" id="KW-0472">Membrane</keyword>
<dbReference type="eggNOG" id="KOG3577">
    <property type="taxonomic scope" value="Eukaryota"/>
</dbReference>
<dbReference type="HOGENOM" id="CLU_006842_19_1_1"/>
<dbReference type="InterPro" id="IPR043504">
    <property type="entry name" value="Peptidase_S1_PA_chymotrypsin"/>
</dbReference>
<dbReference type="PROSITE" id="PS50240">
    <property type="entry name" value="TRYPSIN_DOM"/>
    <property type="match status" value="1"/>
</dbReference>
<dbReference type="SMART" id="SM00063">
    <property type="entry name" value="FRI"/>
    <property type="match status" value="1"/>
</dbReference>
<evidence type="ECO:0000313" key="10">
    <source>
        <dbReference type="Proteomes" id="UP000015103"/>
    </source>
</evidence>
<dbReference type="PANTHER" id="PTHR24258">
    <property type="entry name" value="SERINE PROTEASE-RELATED"/>
    <property type="match status" value="1"/>
</dbReference>
<dbReference type="PROSITE" id="PS01209">
    <property type="entry name" value="LDLRA_1"/>
    <property type="match status" value="1"/>
</dbReference>
<feature type="disulfide bond" evidence="8">
    <location>
        <begin position="390"/>
        <end position="405"/>
    </location>
</feature>
<dbReference type="GO" id="GO:0006508">
    <property type="term" value="P:proteolysis"/>
    <property type="evidence" value="ECO:0007669"/>
    <property type="project" value="InterPro"/>
</dbReference>
<dbReference type="AlphaFoldDB" id="T1H9A8"/>
<evidence type="ECO:0000313" key="9">
    <source>
        <dbReference type="EnsemblMetazoa" id="RPRC000610-PA"/>
    </source>
</evidence>
<dbReference type="SMART" id="SM00192">
    <property type="entry name" value="LDLa"/>
    <property type="match status" value="2"/>
</dbReference>
<dbReference type="SUPFAM" id="SSF50494">
    <property type="entry name" value="Trypsin-like serine proteases"/>
    <property type="match status" value="1"/>
</dbReference>
<evidence type="ECO:0000256" key="8">
    <source>
        <dbReference type="PROSITE-ProRule" id="PRU00124"/>
    </source>
</evidence>
<evidence type="ECO:0000256" key="5">
    <source>
        <dbReference type="ARBA" id="ARBA00023136"/>
    </source>
</evidence>
<dbReference type="PROSITE" id="PS50038">
    <property type="entry name" value="FZ"/>
    <property type="match status" value="1"/>
</dbReference>
<accession>T1H9A8</accession>
<evidence type="ECO:0000256" key="6">
    <source>
        <dbReference type="ARBA" id="ARBA00023157"/>
    </source>
</evidence>
<dbReference type="VEuPathDB" id="VectorBase:RPRC000610"/>
<dbReference type="Pfam" id="PF01392">
    <property type="entry name" value="Fz"/>
    <property type="match status" value="1"/>
</dbReference>
<dbReference type="InterPro" id="IPR002172">
    <property type="entry name" value="LDrepeatLR_classA_rpt"/>
</dbReference>
<dbReference type="CDD" id="cd00112">
    <property type="entry name" value="LDLa"/>
    <property type="match status" value="2"/>
</dbReference>
<comment type="caution">
    <text evidence="8">Lacks conserved residue(s) required for the propagation of feature annotation.</text>
</comment>
<sequence length="761" mass="85127">MYNIYLFIFCVQISISSAGTRPYLRSDTPSSILSSDSDIRFTRKLGNQYRCSCYIASGFLVFLLLAGLTVYITYKYLPEENRQVRTFRGVFTVTKGDVFTMELADPVTDVYRIKARDYRESINLWLRRSELRPTFQYTDILAFDGEEGGHLVVHFNLYFNMRKIKISAKDVKQVLTRESNYLGNRTVDPLSIKLQEVKGDAHLGVSSTAKSAAELITSTPVSVPQRTCAPMELNYCNRYVANYTSYPNIVGHYNMEQVMDNVIIFRELVDSECYRLAQEFVCQLLQPPCSQNLILPCRSFCNEFWEGCGSRLPANLQDYFNCSQFPEYSAEGPPCLPKPGCGAEMETRGLSCDGVADCPDLSDETTCSHCSNGHLLCTASKACIHPSSVCDGVRDCPDGSDERLCLKLAPALTPADQIRGVQTKHYYTTGNVVYTEKGESGKLCVSNLNTSSISVGDNNSTLHSVALSLCRSLTFRKVLNIKVQTDTEMDARYVKVSNPNIPQISFVPSHCPTKEILNVECTQLECGFPVMRNKQGTEDLGKMASGGDWPWHVALFKDGVHICDATIATLSWLITTASCFQGQGKAEWIARAGSTRLISTSPWQQERHVMGMRKSPVEGSTIVMLKLDREFVPSDFVRPICLPSAGNALTDFSHCNTLGWARQRTMLQRVELRLAKMEQCANISITTVNSVCSDSFYSKEDCNVEELAGSPMSCLHMDGYRWVLAGVSNWRIACSKVGDQRPRLYDQIIPNIEWIKLTINS</sequence>
<reference evidence="9" key="1">
    <citation type="submission" date="2015-05" db="UniProtKB">
        <authorList>
            <consortium name="EnsemblMetazoa"/>
        </authorList>
    </citation>
    <scope>IDENTIFICATION</scope>
</reference>
<dbReference type="SUPFAM" id="SSF82671">
    <property type="entry name" value="SEA domain"/>
    <property type="match status" value="1"/>
</dbReference>
<evidence type="ECO:0000256" key="7">
    <source>
        <dbReference type="PROSITE-ProRule" id="PRU00090"/>
    </source>
</evidence>
<dbReference type="SMART" id="SM00020">
    <property type="entry name" value="Tryp_SPc"/>
    <property type="match status" value="1"/>
</dbReference>
<dbReference type="InterPro" id="IPR036790">
    <property type="entry name" value="Frizzled_dom_sf"/>
</dbReference>
<dbReference type="Pfam" id="PF00057">
    <property type="entry name" value="Ldl_recept_a"/>
    <property type="match status" value="1"/>
</dbReference>
<protein>
    <submittedName>
        <fullName evidence="9">Uncharacterized protein</fullName>
    </submittedName>
</protein>
<dbReference type="GO" id="GO:0005886">
    <property type="term" value="C:plasma membrane"/>
    <property type="evidence" value="ECO:0007669"/>
    <property type="project" value="UniProtKB-SubCell"/>
</dbReference>
<dbReference type="Gene3D" id="3.30.70.960">
    <property type="entry name" value="SEA domain"/>
    <property type="match status" value="1"/>
</dbReference>
<dbReference type="InterPro" id="IPR036055">
    <property type="entry name" value="LDL_receptor-like_sf"/>
</dbReference>
<dbReference type="InterPro" id="IPR000082">
    <property type="entry name" value="SEA_dom"/>
</dbReference>
<dbReference type="OMA" id="MAPCENI"/>
<feature type="disulfide bond" evidence="7">
    <location>
        <begin position="228"/>
        <end position="289"/>
    </location>
</feature>
<evidence type="ECO:0000256" key="2">
    <source>
        <dbReference type="ARBA" id="ARBA00022692"/>
    </source>
</evidence>
<proteinExistence type="predicted"/>
<keyword evidence="4" id="KW-1133">Transmembrane helix</keyword>
<dbReference type="eggNOG" id="KOG3627">
    <property type="taxonomic scope" value="Eukaryota"/>
</dbReference>
<dbReference type="EnsemblMetazoa" id="RPRC000610-RA">
    <property type="protein sequence ID" value="RPRC000610-PA"/>
    <property type="gene ID" value="RPRC000610"/>
</dbReference>
<name>T1H9A8_RHOPR</name>
<feature type="disulfide bond" evidence="7">
    <location>
        <begin position="236"/>
        <end position="282"/>
    </location>
</feature>
<dbReference type="SUPFAM" id="SSF57424">
    <property type="entry name" value="LDL receptor-like module"/>
    <property type="match status" value="1"/>
</dbReference>
<dbReference type="EMBL" id="ACPB03008383">
    <property type="status" value="NOT_ANNOTATED_CDS"/>
    <property type="molecule type" value="Genomic_DNA"/>
</dbReference>
<keyword evidence="6 8" id="KW-1015">Disulfide bond</keyword>
<dbReference type="InterPro" id="IPR023415">
    <property type="entry name" value="LDLR_class-A_CS"/>
</dbReference>
<dbReference type="InParanoid" id="T1H9A8"/>
<dbReference type="Gene3D" id="2.40.10.10">
    <property type="entry name" value="Trypsin-like serine proteases"/>
    <property type="match status" value="2"/>
</dbReference>
<comment type="subcellular location">
    <subcellularLocation>
        <location evidence="1">Cell membrane</location>
        <topology evidence="1">Single-pass type II membrane protein</topology>
    </subcellularLocation>
</comment>
<feature type="disulfide bond" evidence="8">
    <location>
        <begin position="352"/>
        <end position="367"/>
    </location>
</feature>
<evidence type="ECO:0000256" key="1">
    <source>
        <dbReference type="ARBA" id="ARBA00004401"/>
    </source>
</evidence>
<keyword evidence="10" id="KW-1185">Reference proteome</keyword>
<dbReference type="STRING" id="13249.T1H9A8"/>
<dbReference type="CDD" id="cd07066">
    <property type="entry name" value="CRD_FZ"/>
    <property type="match status" value="1"/>
</dbReference>
<dbReference type="PROSITE" id="PS50024">
    <property type="entry name" value="SEA"/>
    <property type="match status" value="1"/>
</dbReference>
<evidence type="ECO:0000256" key="4">
    <source>
        <dbReference type="ARBA" id="ARBA00022989"/>
    </source>
</evidence>
<dbReference type="PROSITE" id="PS50068">
    <property type="entry name" value="LDLRA_2"/>
    <property type="match status" value="2"/>
</dbReference>
<dbReference type="Pfam" id="PF01390">
    <property type="entry name" value="SEA"/>
    <property type="match status" value="1"/>
</dbReference>
<keyword evidence="2" id="KW-0812">Transmembrane</keyword>
<dbReference type="FunCoup" id="T1H9A8">
    <property type="interactions" value="4"/>
</dbReference>
<dbReference type="GO" id="GO:0004252">
    <property type="term" value="F:serine-type endopeptidase activity"/>
    <property type="evidence" value="ECO:0007669"/>
    <property type="project" value="InterPro"/>
</dbReference>
<keyword evidence="3" id="KW-0735">Signal-anchor</keyword>
<dbReference type="InterPro" id="IPR001254">
    <property type="entry name" value="Trypsin_dom"/>
</dbReference>
<dbReference type="Gene3D" id="1.10.2000.10">
    <property type="entry name" value="Frizzled cysteine-rich domain"/>
    <property type="match status" value="1"/>
</dbReference>
<dbReference type="InterPro" id="IPR036364">
    <property type="entry name" value="SEA_dom_sf"/>
</dbReference>
<dbReference type="Proteomes" id="UP000015103">
    <property type="component" value="Unassembled WGS sequence"/>
</dbReference>
<dbReference type="Pfam" id="PF00089">
    <property type="entry name" value="Trypsin"/>
    <property type="match status" value="1"/>
</dbReference>
<organism evidence="9 10">
    <name type="scientific">Rhodnius prolixus</name>
    <name type="common">Triatomid bug</name>
    <dbReference type="NCBI Taxonomy" id="13249"/>
    <lineage>
        <taxon>Eukaryota</taxon>
        <taxon>Metazoa</taxon>
        <taxon>Ecdysozoa</taxon>
        <taxon>Arthropoda</taxon>
        <taxon>Hexapoda</taxon>
        <taxon>Insecta</taxon>
        <taxon>Pterygota</taxon>
        <taxon>Neoptera</taxon>
        <taxon>Paraneoptera</taxon>
        <taxon>Hemiptera</taxon>
        <taxon>Heteroptera</taxon>
        <taxon>Panheteroptera</taxon>
        <taxon>Cimicomorpha</taxon>
        <taxon>Reduviidae</taxon>
        <taxon>Triatominae</taxon>
        <taxon>Rhodnius</taxon>
    </lineage>
</organism>